<dbReference type="Gene3D" id="3.40.50.1820">
    <property type="entry name" value="alpha/beta hydrolase"/>
    <property type="match status" value="1"/>
</dbReference>
<comment type="caution">
    <text evidence="3">The sequence shown here is derived from an EMBL/GenBank/DDBJ whole genome shotgun (WGS) entry which is preliminary data.</text>
</comment>
<keyword evidence="1 3" id="KW-0378">Hydrolase</keyword>
<evidence type="ECO:0000256" key="1">
    <source>
        <dbReference type="ARBA" id="ARBA00022801"/>
    </source>
</evidence>
<dbReference type="PANTHER" id="PTHR43798:SF31">
    <property type="entry name" value="AB HYDROLASE SUPERFAMILY PROTEIN YCLE"/>
    <property type="match status" value="1"/>
</dbReference>
<accession>A0A2W5TDA9</accession>
<dbReference type="Pfam" id="PF00561">
    <property type="entry name" value="Abhydrolase_1"/>
    <property type="match status" value="1"/>
</dbReference>
<sequence length="316" mass="34823">MKRISGLFAVVVVLAVTALLWRAWEPDRSVEALTARWAPPPSQFVEIETLRVHVRDVGPRDDARPIVLLHGTSASLHTWEPWVAVLSKTHRVITLDLPGFGLTGASADGDVSIAQTLRVLHALLEKLDVKQPVVGGNSYGGRIAWEYAVAYPGEVSALVLVDASGYPLQSKSVPIGFRIARTPGLRRLAEKLLPRSVIEDSVRNVYVDQSKVTPEVVDRYFELTLREGNRVALARRFEQVPLAGDTDQLKSLHVPTLILWGAEDRLIPLEYGQRFDADVPNSALVVFPNVGHVPQEEAPELSVAAVEKWLATLIHD</sequence>
<protein>
    <submittedName>
        <fullName evidence="3">Alpha/beta hydrolase</fullName>
    </submittedName>
</protein>
<name>A0A2W5TDA9_9BACT</name>
<dbReference type="PRINTS" id="PR00111">
    <property type="entry name" value="ABHYDROLASE"/>
</dbReference>
<evidence type="ECO:0000259" key="2">
    <source>
        <dbReference type="Pfam" id="PF00561"/>
    </source>
</evidence>
<dbReference type="EMBL" id="QFQP01000015">
    <property type="protein sequence ID" value="PZR11183.1"/>
    <property type="molecule type" value="Genomic_DNA"/>
</dbReference>
<dbReference type="GO" id="GO:0016787">
    <property type="term" value="F:hydrolase activity"/>
    <property type="evidence" value="ECO:0007669"/>
    <property type="project" value="UniProtKB-KW"/>
</dbReference>
<dbReference type="InterPro" id="IPR050266">
    <property type="entry name" value="AB_hydrolase_sf"/>
</dbReference>
<dbReference type="InterPro" id="IPR000073">
    <property type="entry name" value="AB_hydrolase_1"/>
</dbReference>
<evidence type="ECO:0000313" key="3">
    <source>
        <dbReference type="EMBL" id="PZR11183.1"/>
    </source>
</evidence>
<reference evidence="3 4" key="1">
    <citation type="submission" date="2017-08" db="EMBL/GenBank/DDBJ databases">
        <title>Infants hospitalized years apart are colonized by the same room-sourced microbial strains.</title>
        <authorList>
            <person name="Brooks B."/>
            <person name="Olm M.R."/>
            <person name="Firek B.A."/>
            <person name="Baker R."/>
            <person name="Thomas B.C."/>
            <person name="Morowitz M.J."/>
            <person name="Banfield J.F."/>
        </authorList>
    </citation>
    <scope>NUCLEOTIDE SEQUENCE [LARGE SCALE GENOMIC DNA]</scope>
    <source>
        <strain evidence="3">S2_003_000_R2_14</strain>
    </source>
</reference>
<gene>
    <name evidence="3" type="ORF">DI536_18500</name>
</gene>
<proteinExistence type="predicted"/>
<dbReference type="Proteomes" id="UP000249061">
    <property type="component" value="Unassembled WGS sequence"/>
</dbReference>
<dbReference type="GO" id="GO:0016020">
    <property type="term" value="C:membrane"/>
    <property type="evidence" value="ECO:0007669"/>
    <property type="project" value="TreeGrafter"/>
</dbReference>
<organism evidence="3 4">
    <name type="scientific">Archangium gephyra</name>
    <dbReference type="NCBI Taxonomy" id="48"/>
    <lineage>
        <taxon>Bacteria</taxon>
        <taxon>Pseudomonadati</taxon>
        <taxon>Myxococcota</taxon>
        <taxon>Myxococcia</taxon>
        <taxon>Myxococcales</taxon>
        <taxon>Cystobacterineae</taxon>
        <taxon>Archangiaceae</taxon>
        <taxon>Archangium</taxon>
    </lineage>
</organism>
<dbReference type="PANTHER" id="PTHR43798">
    <property type="entry name" value="MONOACYLGLYCEROL LIPASE"/>
    <property type="match status" value="1"/>
</dbReference>
<dbReference type="SUPFAM" id="SSF53474">
    <property type="entry name" value="alpha/beta-Hydrolases"/>
    <property type="match status" value="1"/>
</dbReference>
<feature type="domain" description="AB hydrolase-1" evidence="2">
    <location>
        <begin position="65"/>
        <end position="299"/>
    </location>
</feature>
<dbReference type="AlphaFoldDB" id="A0A2W5TDA9"/>
<dbReference type="InterPro" id="IPR029058">
    <property type="entry name" value="AB_hydrolase_fold"/>
</dbReference>
<evidence type="ECO:0000313" key="4">
    <source>
        <dbReference type="Proteomes" id="UP000249061"/>
    </source>
</evidence>